<feature type="chain" id="PRO_5021818245" evidence="1">
    <location>
        <begin position="19"/>
        <end position="646"/>
    </location>
</feature>
<dbReference type="EMBL" id="FXTM01000001">
    <property type="protein sequence ID" value="SMO32877.1"/>
    <property type="molecule type" value="Genomic_DNA"/>
</dbReference>
<dbReference type="GO" id="GO:0015920">
    <property type="term" value="P:lipopolysaccharide transport"/>
    <property type="evidence" value="ECO:0007669"/>
    <property type="project" value="InterPro"/>
</dbReference>
<accession>A0A521ADI8</accession>
<dbReference type="InterPro" id="IPR050218">
    <property type="entry name" value="LptD"/>
</dbReference>
<dbReference type="OrthoDB" id="9760225at2"/>
<protein>
    <submittedName>
        <fullName evidence="2">LPS-assembly protein</fullName>
    </submittedName>
</protein>
<feature type="signal peptide" evidence="1">
    <location>
        <begin position="1"/>
        <end position="18"/>
    </location>
</feature>
<dbReference type="GO" id="GO:0043165">
    <property type="term" value="P:Gram-negative-bacterium-type cell outer membrane assembly"/>
    <property type="evidence" value="ECO:0007669"/>
    <property type="project" value="InterPro"/>
</dbReference>
<evidence type="ECO:0000313" key="3">
    <source>
        <dbReference type="Proteomes" id="UP000317315"/>
    </source>
</evidence>
<dbReference type="RefSeq" id="WP_142933396.1">
    <property type="nucleotide sequence ID" value="NZ_FXTM01000001.1"/>
</dbReference>
<gene>
    <name evidence="2" type="ORF">SAMN06269117_10169</name>
</gene>
<name>A0A521ADI8_9BACT</name>
<dbReference type="GO" id="GO:0009279">
    <property type="term" value="C:cell outer membrane"/>
    <property type="evidence" value="ECO:0007669"/>
    <property type="project" value="InterPro"/>
</dbReference>
<dbReference type="PANTHER" id="PTHR30189:SF1">
    <property type="entry name" value="LPS-ASSEMBLY PROTEIN LPTD"/>
    <property type="match status" value="1"/>
</dbReference>
<keyword evidence="1" id="KW-0732">Signal</keyword>
<dbReference type="PANTHER" id="PTHR30189">
    <property type="entry name" value="LPS-ASSEMBLY PROTEIN"/>
    <property type="match status" value="1"/>
</dbReference>
<organism evidence="2 3">
    <name type="scientific">Balnearium lithotrophicum</name>
    <dbReference type="NCBI Taxonomy" id="223788"/>
    <lineage>
        <taxon>Bacteria</taxon>
        <taxon>Pseudomonadati</taxon>
        <taxon>Aquificota</taxon>
        <taxon>Aquificia</taxon>
        <taxon>Desulfurobacteriales</taxon>
        <taxon>Desulfurobacteriaceae</taxon>
        <taxon>Balnearium</taxon>
    </lineage>
</organism>
<dbReference type="Gene3D" id="2.60.450.10">
    <property type="entry name" value="Lipopolysaccharide (LPS) transport protein A like domain"/>
    <property type="match status" value="1"/>
</dbReference>
<sequence length="646" mass="75437">MKRVLLLTLILFSSVSFAGEVPVEISAKRVEGNVNKTVEAEGRVIVKYSDVTIEGDRALYDREKGILRVWGNVLIREGDLELHCKNLIYDLNTKRAVLERVEGKLSPTDMIKADRIERISEEEWIAYDGEYTPCPHKCPDWSVSSKKFKVLIGKSFSGKWVAFRVKEVPIVVSPYLSGPIRRKRESGFLTPRVGYIEKDGFVYKQPVYFVLGRSADLTLTLEKRTIDGRGFEGELRYVLGKKNSGDLDYYQLIKKENRSWKFSFFHNYNPSDYLYLKSNVDVVSSRRYYTDTTTFNVEEQTQLYTKSSVTGSKLWERAIFNVNAQYLRYLNGSTDTAYQQVPNVNFYLMDTKIPKLPVTFNLNSEVTYFYRKAGGSSYRLNAEPSLRYVKRLGTLKNTSKLSYLLTFYQIGGSRSIWQFKNETKTNKFFYYKKFSVSLNPEIAFFYRESEDQSSNPFFDSSDRLEGARELTPSLETFVYLQGKRLARFSVDSKYRVSNGWEEANWDFEISPAEWLNIRESGNYNLSVGEISFSNTYISAKAPFGLELWTNYYKQQNPEEITYLRWGTSFPINKYLSFSFQNRYDLRLNEDRERQYSLRVNRGCWNGILSYRWIKTYTNEINYQITLRINLLRLGSYGYQLTGTKVK</sequence>
<dbReference type="AlphaFoldDB" id="A0A521ADI8"/>
<proteinExistence type="inferred from homology"/>
<dbReference type="HAMAP" id="MF_01411">
    <property type="entry name" value="LPS_assembly_LptD"/>
    <property type="match status" value="1"/>
</dbReference>
<dbReference type="InterPro" id="IPR020889">
    <property type="entry name" value="LipoPS_assembly_LptD"/>
</dbReference>
<dbReference type="GO" id="GO:1990351">
    <property type="term" value="C:transporter complex"/>
    <property type="evidence" value="ECO:0007669"/>
    <property type="project" value="TreeGrafter"/>
</dbReference>
<dbReference type="Proteomes" id="UP000317315">
    <property type="component" value="Unassembled WGS sequence"/>
</dbReference>
<keyword evidence="3" id="KW-1185">Reference proteome</keyword>
<reference evidence="2 3" key="1">
    <citation type="submission" date="2017-05" db="EMBL/GenBank/DDBJ databases">
        <authorList>
            <person name="Varghese N."/>
            <person name="Submissions S."/>
        </authorList>
    </citation>
    <scope>NUCLEOTIDE SEQUENCE [LARGE SCALE GENOMIC DNA]</scope>
    <source>
        <strain evidence="2 3">DSM 16304</strain>
    </source>
</reference>
<evidence type="ECO:0000256" key="1">
    <source>
        <dbReference type="SAM" id="SignalP"/>
    </source>
</evidence>
<evidence type="ECO:0000313" key="2">
    <source>
        <dbReference type="EMBL" id="SMO32877.1"/>
    </source>
</evidence>